<evidence type="ECO:0000256" key="1">
    <source>
        <dbReference type="SAM" id="MobiDB-lite"/>
    </source>
</evidence>
<reference evidence="3" key="1">
    <citation type="submission" date="2018-12" db="EMBL/GenBank/DDBJ databases">
        <title>The complete genome of Metarhizium rileyi, a key fungal pathogen of Lepidoptera.</title>
        <authorList>
            <person name="Binneck E."/>
            <person name="Lastra C.C.L."/>
            <person name="Sosa-Gomez D.R."/>
        </authorList>
    </citation>
    <scope>NUCLEOTIDE SEQUENCE [LARGE SCALE GENOMIC DNA]</scope>
    <source>
        <strain evidence="3">Cep018-CH2</strain>
    </source>
</reference>
<gene>
    <name evidence="2" type="ORF">ED733_005553</name>
</gene>
<evidence type="ECO:0000313" key="3">
    <source>
        <dbReference type="Proteomes" id="UP000317257"/>
    </source>
</evidence>
<dbReference type="AlphaFoldDB" id="A0A5C6GJB9"/>
<proteinExistence type="predicted"/>
<protein>
    <submittedName>
        <fullName evidence="2">Uncharacterized protein</fullName>
    </submittedName>
</protein>
<name>A0A5C6GJB9_METRR</name>
<accession>A0A5C6GJB9</accession>
<organism evidence="2 3">
    <name type="scientific">Metarhizium rileyi (strain RCEF 4871)</name>
    <name type="common">Nomuraea rileyi</name>
    <dbReference type="NCBI Taxonomy" id="1649241"/>
    <lineage>
        <taxon>Eukaryota</taxon>
        <taxon>Fungi</taxon>
        <taxon>Dikarya</taxon>
        <taxon>Ascomycota</taxon>
        <taxon>Pezizomycotina</taxon>
        <taxon>Sordariomycetes</taxon>
        <taxon>Hypocreomycetidae</taxon>
        <taxon>Hypocreales</taxon>
        <taxon>Clavicipitaceae</taxon>
        <taxon>Metarhizium</taxon>
    </lineage>
</organism>
<dbReference type="Proteomes" id="UP000317257">
    <property type="component" value="Unassembled WGS sequence"/>
</dbReference>
<dbReference type="EMBL" id="SBHS01000005">
    <property type="protein sequence ID" value="TWU76296.1"/>
    <property type="molecule type" value="Genomic_DNA"/>
</dbReference>
<feature type="compositionally biased region" description="Basic and acidic residues" evidence="1">
    <location>
        <begin position="97"/>
        <end position="116"/>
    </location>
</feature>
<feature type="region of interest" description="Disordered" evidence="1">
    <location>
        <begin position="79"/>
        <end position="116"/>
    </location>
</feature>
<sequence length="116" mass="12553">MDHWDLDEHLSIIIRNAEIDRLAARSETASEEDSATLAVNIFASVGAKANNGKPEAASRLNPFLITAPAVKVEQCRKNIPSTGEKGESLAKPASVARKLDGDTLKSDEVARKTKQR</sequence>
<evidence type="ECO:0000313" key="2">
    <source>
        <dbReference type="EMBL" id="TWU76296.1"/>
    </source>
</evidence>
<comment type="caution">
    <text evidence="2">The sequence shown here is derived from an EMBL/GenBank/DDBJ whole genome shotgun (WGS) entry which is preliminary data.</text>
</comment>